<feature type="transmembrane region" description="Helical" evidence="2">
    <location>
        <begin position="142"/>
        <end position="161"/>
    </location>
</feature>
<keyword evidence="2" id="KW-0472">Membrane</keyword>
<feature type="domain" description="EamA" evidence="3">
    <location>
        <begin position="168"/>
        <end position="302"/>
    </location>
</feature>
<feature type="transmembrane region" description="Helical" evidence="2">
    <location>
        <begin position="167"/>
        <end position="186"/>
    </location>
</feature>
<name>A0ABY4FZK5_9MICO</name>
<sequence length="308" mass="31261">MVTSTPVASRSSASPNRTLPLLMVGVTVLLWASAFVVIRAVGAEFSPGALALGRLGVGVIALTVFVGVRAVRSGTLPVLPRGRVLAVAIAWGAAWFGGYNLALNAAELRLDAGTTALLVNVSPLLVAVFAGLLLGEGFPARLMIGMSVALLGVVAIASTTWTGQGDATGMLLALVAAVLYAASVIVQKRVLIRIDPLTITWLGCLVGALVCLPFAPELVAAVGRAPLPSILGVVYLGVFPTAIAFATWGVALSRMSAGRLAASTYVVPPIVVLLSWMLLAEVPAVAALIGGAVCLAGVAVATLSRPRA</sequence>
<dbReference type="RefSeq" id="WP_244688416.1">
    <property type="nucleotide sequence ID" value="NZ_CP095043.1"/>
</dbReference>
<reference evidence="4 5" key="1">
    <citation type="submission" date="2022-04" db="EMBL/GenBank/DDBJ databases">
        <title>Leucobacter sp. isolated from rhizosphere of onion.</title>
        <authorList>
            <person name="Won M."/>
            <person name="Lee C.-M."/>
            <person name="Woen H.-Y."/>
            <person name="Kwon S.-W."/>
        </authorList>
    </citation>
    <scope>NUCLEOTIDE SEQUENCE [LARGE SCALE GENOMIC DNA]</scope>
    <source>
        <strain evidence="4 5">H25R-14</strain>
    </source>
</reference>
<feature type="transmembrane region" description="Helical" evidence="2">
    <location>
        <begin position="21"/>
        <end position="42"/>
    </location>
</feature>
<dbReference type="Pfam" id="PF00892">
    <property type="entry name" value="EamA"/>
    <property type="match status" value="2"/>
</dbReference>
<proteinExistence type="inferred from homology"/>
<keyword evidence="5" id="KW-1185">Reference proteome</keyword>
<dbReference type="InterPro" id="IPR000620">
    <property type="entry name" value="EamA_dom"/>
</dbReference>
<feature type="transmembrane region" description="Helical" evidence="2">
    <location>
        <begin position="83"/>
        <end position="102"/>
    </location>
</feature>
<protein>
    <submittedName>
        <fullName evidence="4">DMT family transporter</fullName>
    </submittedName>
</protein>
<evidence type="ECO:0000256" key="1">
    <source>
        <dbReference type="ARBA" id="ARBA00007362"/>
    </source>
</evidence>
<feature type="transmembrane region" description="Helical" evidence="2">
    <location>
        <begin position="260"/>
        <end position="279"/>
    </location>
</feature>
<feature type="transmembrane region" description="Helical" evidence="2">
    <location>
        <begin position="285"/>
        <end position="303"/>
    </location>
</feature>
<keyword evidence="2" id="KW-0812">Transmembrane</keyword>
<dbReference type="PANTHER" id="PTHR12715:SF4">
    <property type="entry name" value="EAMA DOMAIN-CONTAINING PROTEIN"/>
    <property type="match status" value="1"/>
</dbReference>
<organism evidence="4 5">
    <name type="scientific">Leucobacter rhizosphaerae</name>
    <dbReference type="NCBI Taxonomy" id="2932245"/>
    <lineage>
        <taxon>Bacteria</taxon>
        <taxon>Bacillati</taxon>
        <taxon>Actinomycetota</taxon>
        <taxon>Actinomycetes</taxon>
        <taxon>Micrococcales</taxon>
        <taxon>Microbacteriaceae</taxon>
        <taxon>Leucobacter</taxon>
    </lineage>
</organism>
<dbReference type="EMBL" id="CP095043">
    <property type="protein sequence ID" value="UOQ61730.1"/>
    <property type="molecule type" value="Genomic_DNA"/>
</dbReference>
<evidence type="ECO:0000256" key="2">
    <source>
        <dbReference type="SAM" id="Phobius"/>
    </source>
</evidence>
<dbReference type="Proteomes" id="UP000831775">
    <property type="component" value="Chromosome"/>
</dbReference>
<feature type="transmembrane region" description="Helical" evidence="2">
    <location>
        <begin position="114"/>
        <end position="135"/>
    </location>
</feature>
<feature type="transmembrane region" description="Helical" evidence="2">
    <location>
        <begin position="227"/>
        <end position="248"/>
    </location>
</feature>
<feature type="domain" description="EamA" evidence="3">
    <location>
        <begin position="21"/>
        <end position="156"/>
    </location>
</feature>
<evidence type="ECO:0000259" key="3">
    <source>
        <dbReference type="Pfam" id="PF00892"/>
    </source>
</evidence>
<feature type="transmembrane region" description="Helical" evidence="2">
    <location>
        <begin position="198"/>
        <end position="215"/>
    </location>
</feature>
<comment type="similarity">
    <text evidence="1">Belongs to the EamA transporter family.</text>
</comment>
<keyword evidence="2" id="KW-1133">Transmembrane helix</keyword>
<dbReference type="SUPFAM" id="SSF103481">
    <property type="entry name" value="Multidrug resistance efflux transporter EmrE"/>
    <property type="match status" value="2"/>
</dbReference>
<dbReference type="InterPro" id="IPR052756">
    <property type="entry name" value="Alkyne_AA_exporter"/>
</dbReference>
<accession>A0ABY4FZK5</accession>
<evidence type="ECO:0000313" key="4">
    <source>
        <dbReference type="EMBL" id="UOQ61730.1"/>
    </source>
</evidence>
<feature type="transmembrane region" description="Helical" evidence="2">
    <location>
        <begin position="48"/>
        <end position="71"/>
    </location>
</feature>
<gene>
    <name evidence="4" type="ORF">MUN76_07180</name>
</gene>
<dbReference type="PANTHER" id="PTHR12715">
    <property type="entry name" value="TRANSPORTER, DRUG/METABOLITE EXPORTER FAMILY"/>
    <property type="match status" value="1"/>
</dbReference>
<dbReference type="InterPro" id="IPR037185">
    <property type="entry name" value="EmrE-like"/>
</dbReference>
<evidence type="ECO:0000313" key="5">
    <source>
        <dbReference type="Proteomes" id="UP000831775"/>
    </source>
</evidence>